<sequence>MGLGVERGSPPAGAETFVLRRVLLVHPDPTQRALVTAQLHEFGAVQVLEVGDLAEARTAARSPGARDLAVLGCDPGDPEFSSLLAELDGQGWYRVVVVMPGGGTRQIVSALLAGATGVLTAPGPAPADGAAPGTGARTWNGADEPEAGPRPPGVRYVPDLRGMPRALTHREQEILQLAANGHPNREIAEELGLSPLTIKSHLGRIGRKLGSGDRAQLVLLALRAGAIS</sequence>
<dbReference type="Pfam" id="PF00196">
    <property type="entry name" value="GerE"/>
    <property type="match status" value="1"/>
</dbReference>
<dbReference type="SUPFAM" id="SSF46894">
    <property type="entry name" value="C-terminal effector domain of the bipartite response regulators"/>
    <property type="match status" value="1"/>
</dbReference>
<dbReference type="InterPro" id="IPR016032">
    <property type="entry name" value="Sig_transdc_resp-reg_C-effctor"/>
</dbReference>
<dbReference type="Gene3D" id="1.10.10.10">
    <property type="entry name" value="Winged helix-like DNA-binding domain superfamily/Winged helix DNA-binding domain"/>
    <property type="match status" value="1"/>
</dbReference>
<dbReference type="PROSITE" id="PS00622">
    <property type="entry name" value="HTH_LUXR_1"/>
    <property type="match status" value="1"/>
</dbReference>
<comment type="caution">
    <text evidence="4">Lacks conserved residue(s) required for the propagation of feature annotation.</text>
</comment>
<dbReference type="RefSeq" id="WP_252435185.1">
    <property type="nucleotide sequence ID" value="NZ_JAGSOV010000003.1"/>
</dbReference>
<dbReference type="CDD" id="cd06170">
    <property type="entry name" value="LuxR_C_like"/>
    <property type="match status" value="1"/>
</dbReference>
<dbReference type="SMART" id="SM00421">
    <property type="entry name" value="HTH_LUXR"/>
    <property type="match status" value="1"/>
</dbReference>
<dbReference type="PROSITE" id="PS50110">
    <property type="entry name" value="RESPONSE_REGULATORY"/>
    <property type="match status" value="1"/>
</dbReference>
<keyword evidence="9" id="KW-1185">Reference proteome</keyword>
<protein>
    <submittedName>
        <fullName evidence="8">Helix-turn-helix transcriptional regulator</fullName>
    </submittedName>
</protein>
<feature type="compositionally biased region" description="Low complexity" evidence="5">
    <location>
        <begin position="124"/>
        <end position="136"/>
    </location>
</feature>
<feature type="domain" description="HTH luxR-type" evidence="6">
    <location>
        <begin position="160"/>
        <end position="225"/>
    </location>
</feature>
<feature type="domain" description="Response regulatory" evidence="7">
    <location>
        <begin position="21"/>
        <end position="136"/>
    </location>
</feature>
<dbReference type="InterPro" id="IPR011006">
    <property type="entry name" value="CheY-like_superfamily"/>
</dbReference>
<keyword evidence="1" id="KW-0805">Transcription regulation</keyword>
<reference evidence="8" key="1">
    <citation type="submission" date="2021-04" db="EMBL/GenBank/DDBJ databases">
        <title>Pseudonocardia sp. nov., isolated from sandy soil of mangrove forest.</title>
        <authorList>
            <person name="Zan Z."/>
            <person name="Huang R."/>
            <person name="Liu W."/>
        </authorList>
    </citation>
    <scope>NUCLEOTIDE SEQUENCE</scope>
    <source>
        <strain evidence="8">S2-4</strain>
    </source>
</reference>
<dbReference type="InterPro" id="IPR000792">
    <property type="entry name" value="Tscrpt_reg_LuxR_C"/>
</dbReference>
<proteinExistence type="predicted"/>
<evidence type="ECO:0000259" key="6">
    <source>
        <dbReference type="PROSITE" id="PS50043"/>
    </source>
</evidence>
<dbReference type="SUPFAM" id="SSF52172">
    <property type="entry name" value="CheY-like"/>
    <property type="match status" value="1"/>
</dbReference>
<dbReference type="PROSITE" id="PS50043">
    <property type="entry name" value="HTH_LUXR_2"/>
    <property type="match status" value="1"/>
</dbReference>
<evidence type="ECO:0000259" key="7">
    <source>
        <dbReference type="PROSITE" id="PS50110"/>
    </source>
</evidence>
<dbReference type="PANTHER" id="PTHR44688:SF16">
    <property type="entry name" value="DNA-BINDING TRANSCRIPTIONAL ACTIVATOR DEVR_DOSR"/>
    <property type="match status" value="1"/>
</dbReference>
<organism evidence="8 9">
    <name type="scientific">Pseudonocardia humida</name>
    <dbReference type="NCBI Taxonomy" id="2800819"/>
    <lineage>
        <taxon>Bacteria</taxon>
        <taxon>Bacillati</taxon>
        <taxon>Actinomycetota</taxon>
        <taxon>Actinomycetes</taxon>
        <taxon>Pseudonocardiales</taxon>
        <taxon>Pseudonocardiaceae</taxon>
        <taxon>Pseudonocardia</taxon>
    </lineage>
</organism>
<dbReference type="InterPro" id="IPR036388">
    <property type="entry name" value="WH-like_DNA-bd_sf"/>
</dbReference>
<name>A0ABT0ZSA6_9PSEU</name>
<evidence type="ECO:0000256" key="3">
    <source>
        <dbReference type="ARBA" id="ARBA00023163"/>
    </source>
</evidence>
<keyword evidence="3" id="KW-0804">Transcription</keyword>
<dbReference type="Proteomes" id="UP001165283">
    <property type="component" value="Unassembled WGS sequence"/>
</dbReference>
<evidence type="ECO:0000256" key="2">
    <source>
        <dbReference type="ARBA" id="ARBA00023125"/>
    </source>
</evidence>
<comment type="caution">
    <text evidence="8">The sequence shown here is derived from an EMBL/GenBank/DDBJ whole genome shotgun (WGS) entry which is preliminary data.</text>
</comment>
<dbReference type="PRINTS" id="PR00038">
    <property type="entry name" value="HTHLUXR"/>
</dbReference>
<keyword evidence="2" id="KW-0238">DNA-binding</keyword>
<evidence type="ECO:0000313" key="9">
    <source>
        <dbReference type="Proteomes" id="UP001165283"/>
    </source>
</evidence>
<gene>
    <name evidence="8" type="ORF">KDL28_00875</name>
</gene>
<dbReference type="EMBL" id="JAGSOV010000003">
    <property type="protein sequence ID" value="MCO1653599.1"/>
    <property type="molecule type" value="Genomic_DNA"/>
</dbReference>
<evidence type="ECO:0000256" key="4">
    <source>
        <dbReference type="PROSITE-ProRule" id="PRU00169"/>
    </source>
</evidence>
<evidence type="ECO:0000313" key="8">
    <source>
        <dbReference type="EMBL" id="MCO1653599.1"/>
    </source>
</evidence>
<evidence type="ECO:0000256" key="5">
    <source>
        <dbReference type="SAM" id="MobiDB-lite"/>
    </source>
</evidence>
<feature type="region of interest" description="Disordered" evidence="5">
    <location>
        <begin position="124"/>
        <end position="152"/>
    </location>
</feature>
<accession>A0ABT0ZSA6</accession>
<evidence type="ECO:0000256" key="1">
    <source>
        <dbReference type="ARBA" id="ARBA00023015"/>
    </source>
</evidence>
<dbReference type="PANTHER" id="PTHR44688">
    <property type="entry name" value="DNA-BINDING TRANSCRIPTIONAL ACTIVATOR DEVR_DOSR"/>
    <property type="match status" value="1"/>
</dbReference>
<dbReference type="InterPro" id="IPR001789">
    <property type="entry name" value="Sig_transdc_resp-reg_receiver"/>
</dbReference>